<evidence type="ECO:0000256" key="1">
    <source>
        <dbReference type="ARBA" id="ARBA00048819"/>
    </source>
</evidence>
<dbReference type="InterPro" id="IPR050141">
    <property type="entry name" value="GCL_type2/YbdK_subfam"/>
</dbReference>
<organism evidence="2 3">
    <name type="scientific">Winogradskya humida</name>
    <dbReference type="NCBI Taxonomy" id="113566"/>
    <lineage>
        <taxon>Bacteria</taxon>
        <taxon>Bacillati</taxon>
        <taxon>Actinomycetota</taxon>
        <taxon>Actinomycetes</taxon>
        <taxon>Micromonosporales</taxon>
        <taxon>Micromonosporaceae</taxon>
        <taxon>Winogradskya</taxon>
    </lineage>
</organism>
<proteinExistence type="predicted"/>
<comment type="catalytic activity">
    <reaction evidence="1">
        <text>L-cysteine + L-glutamate + ATP = gamma-L-glutamyl-L-cysteine + ADP + phosphate + H(+)</text>
        <dbReference type="Rhea" id="RHEA:13285"/>
        <dbReference type="ChEBI" id="CHEBI:15378"/>
        <dbReference type="ChEBI" id="CHEBI:29985"/>
        <dbReference type="ChEBI" id="CHEBI:30616"/>
        <dbReference type="ChEBI" id="CHEBI:35235"/>
        <dbReference type="ChEBI" id="CHEBI:43474"/>
        <dbReference type="ChEBI" id="CHEBI:58173"/>
        <dbReference type="ChEBI" id="CHEBI:456216"/>
        <dbReference type="EC" id="6.3.2.2"/>
    </reaction>
</comment>
<comment type="caution">
    <text evidence="2">The sequence shown here is derived from an EMBL/GenBank/DDBJ whole genome shotgun (WGS) entry which is preliminary data.</text>
</comment>
<dbReference type="InterPro" id="IPR016602">
    <property type="entry name" value="UCP012666"/>
</dbReference>
<keyword evidence="3" id="KW-1185">Reference proteome</keyword>
<keyword evidence="2" id="KW-0436">Ligase</keyword>
<reference evidence="2 3" key="1">
    <citation type="submission" date="2021-01" db="EMBL/GenBank/DDBJ databases">
        <title>Whole genome shotgun sequence of Actinoplanes humidus NBRC 14915.</title>
        <authorList>
            <person name="Komaki H."/>
            <person name="Tamura T."/>
        </authorList>
    </citation>
    <scope>NUCLEOTIDE SEQUENCE [LARGE SCALE GENOMIC DNA]</scope>
    <source>
        <strain evidence="2 3">NBRC 14915</strain>
    </source>
</reference>
<protein>
    <submittedName>
        <fullName evidence="2">Glutamate--cysteine ligase</fullName>
    </submittedName>
</protein>
<sequence length="491" mass="55600">MGEEVERRDFTREDRTKYRQKIRRSLDVFAAMLRESRFDFERPMTGMEIELNLVDDNADPAMRNAEVLAAISDPDFQTELGQFNVEINVAPRRLAGDGNAELERELRASLNHAEKHARDAGAHMVMIGILPTLRREHLTAASLSTNPRYALLNEQIFAARGEDLDIKIDGVDRLAVTTDSIAPEAACTSTQFHLQVSPDQFAGYWNAAQVVAGVQVALGANSPLLFGRELWRETRIPLFEQATDTRSEEIRAQGVRPRVWFGERWITSVFDLFEENVRYFPALLPICADDDPEQILESGDTPDLSELRLHNGTVYRWNRPIYAVVNGRPHLRVENRVLPAGPTVLDTVANGAFYYGLVRALALADRPVWTQMSFSAAEENFHTAARHGIAASVFWPGLGYVPVSELVLRRLLPLAHQGLEEWGVSREQRERLLGIIEQRCLTGRNGATWQVDTLHKLEGEGHLDRQAALHEMLRRYLPPMHENIPVHEWPV</sequence>
<evidence type="ECO:0000313" key="2">
    <source>
        <dbReference type="EMBL" id="GIE22418.1"/>
    </source>
</evidence>
<dbReference type="Proteomes" id="UP000603200">
    <property type="component" value="Unassembled WGS sequence"/>
</dbReference>
<dbReference type="PANTHER" id="PTHR36510">
    <property type="entry name" value="GLUTAMATE--CYSTEINE LIGASE 2-RELATED"/>
    <property type="match status" value="1"/>
</dbReference>
<dbReference type="InterPro" id="IPR006336">
    <property type="entry name" value="GCS2"/>
</dbReference>
<dbReference type="EMBL" id="BOMN01000076">
    <property type="protein sequence ID" value="GIE22418.1"/>
    <property type="molecule type" value="Genomic_DNA"/>
</dbReference>
<dbReference type="PIRSF" id="PIRSF012666">
    <property type="entry name" value="UCP012666"/>
    <property type="match status" value="1"/>
</dbReference>
<accession>A0ABQ3ZVE0</accession>
<dbReference type="Gene3D" id="3.30.590.20">
    <property type="match status" value="1"/>
</dbReference>
<dbReference type="RefSeq" id="WP_203839509.1">
    <property type="nucleotide sequence ID" value="NZ_BAAATV010000040.1"/>
</dbReference>
<dbReference type="GO" id="GO:0016874">
    <property type="term" value="F:ligase activity"/>
    <property type="evidence" value="ECO:0007669"/>
    <property type="project" value="UniProtKB-KW"/>
</dbReference>
<dbReference type="PANTHER" id="PTHR36510:SF3">
    <property type="entry name" value="CONSERVED PROTEIN"/>
    <property type="match status" value="1"/>
</dbReference>
<name>A0ABQ3ZVE0_9ACTN</name>
<dbReference type="InterPro" id="IPR014746">
    <property type="entry name" value="Gln_synth/guanido_kin_cat_dom"/>
</dbReference>
<gene>
    <name evidence="2" type="ORF">Ahu01nite_055200</name>
</gene>
<dbReference type="SUPFAM" id="SSF55931">
    <property type="entry name" value="Glutamine synthetase/guanido kinase"/>
    <property type="match status" value="1"/>
</dbReference>
<dbReference type="Pfam" id="PF04107">
    <property type="entry name" value="GCS2"/>
    <property type="match status" value="1"/>
</dbReference>
<evidence type="ECO:0000313" key="3">
    <source>
        <dbReference type="Proteomes" id="UP000603200"/>
    </source>
</evidence>